<dbReference type="OrthoDB" id="6658731at2"/>
<feature type="transmembrane region" description="Helical" evidence="1">
    <location>
        <begin position="6"/>
        <end position="28"/>
    </location>
</feature>
<dbReference type="InterPro" id="IPR009589">
    <property type="entry name" value="PH_YyaB-like"/>
</dbReference>
<evidence type="ECO:0000313" key="3">
    <source>
        <dbReference type="EMBL" id="RDW17710.1"/>
    </source>
</evidence>
<protein>
    <recommendedName>
        <fullName evidence="2">Uncharacterized protein YyaB-like PH domain-containing protein</fullName>
    </recommendedName>
</protein>
<keyword evidence="4" id="KW-1185">Reference proteome</keyword>
<dbReference type="Pfam" id="PF06713">
    <property type="entry name" value="bPH_4"/>
    <property type="match status" value="1"/>
</dbReference>
<evidence type="ECO:0000313" key="4">
    <source>
        <dbReference type="Proteomes" id="UP000256520"/>
    </source>
</evidence>
<organism evidence="3 4">
    <name type="scientific">Oceanobacillus chungangensis</name>
    <dbReference type="NCBI Taxonomy" id="1229152"/>
    <lineage>
        <taxon>Bacteria</taxon>
        <taxon>Bacillati</taxon>
        <taxon>Bacillota</taxon>
        <taxon>Bacilli</taxon>
        <taxon>Bacillales</taxon>
        <taxon>Bacillaceae</taxon>
        <taxon>Oceanobacillus</taxon>
    </lineage>
</organism>
<accession>A0A3D8PNN3</accession>
<sequence>MGFIITFSLSIILPIFVLWMWLTTFYVIEDNNLIIKFDPFKRNIRLDTITSVKKQRTHYQVLRYL</sequence>
<keyword evidence="1" id="KW-0472">Membrane</keyword>
<gene>
    <name evidence="3" type="ORF">CWR45_10250</name>
</gene>
<comment type="caution">
    <text evidence="3">The sequence shown here is derived from an EMBL/GenBank/DDBJ whole genome shotgun (WGS) entry which is preliminary data.</text>
</comment>
<keyword evidence="1" id="KW-0812">Transmembrane</keyword>
<evidence type="ECO:0000256" key="1">
    <source>
        <dbReference type="SAM" id="Phobius"/>
    </source>
</evidence>
<dbReference type="GO" id="GO:0030153">
    <property type="term" value="P:bacteriocin immunity"/>
    <property type="evidence" value="ECO:0007669"/>
    <property type="project" value="InterPro"/>
</dbReference>
<evidence type="ECO:0000259" key="2">
    <source>
        <dbReference type="Pfam" id="PF06713"/>
    </source>
</evidence>
<dbReference type="EMBL" id="PIOD01000011">
    <property type="protein sequence ID" value="RDW17710.1"/>
    <property type="molecule type" value="Genomic_DNA"/>
</dbReference>
<reference evidence="4" key="1">
    <citation type="submission" date="2017-11" db="EMBL/GenBank/DDBJ databases">
        <authorList>
            <person name="Zhu W."/>
        </authorList>
    </citation>
    <scope>NUCLEOTIDE SEQUENCE [LARGE SCALE GENOMIC DNA]</scope>
    <source>
        <strain evidence="4">CAU 1051</strain>
    </source>
</reference>
<proteinExistence type="predicted"/>
<keyword evidence="1" id="KW-1133">Transmembrane helix</keyword>
<dbReference type="AlphaFoldDB" id="A0A3D8PNN3"/>
<name>A0A3D8PNN3_9BACI</name>
<feature type="domain" description="Uncharacterized protein YyaB-like PH" evidence="2">
    <location>
        <begin position="24"/>
        <end position="57"/>
    </location>
</feature>
<dbReference type="Proteomes" id="UP000256520">
    <property type="component" value="Unassembled WGS sequence"/>
</dbReference>